<dbReference type="PROSITE" id="PS51671">
    <property type="entry name" value="ACT"/>
    <property type="match status" value="1"/>
</dbReference>
<dbReference type="GO" id="GO:0006355">
    <property type="term" value="P:regulation of DNA-templated transcription"/>
    <property type="evidence" value="ECO:0007669"/>
    <property type="project" value="UniProtKB-UniRule"/>
</dbReference>
<dbReference type="SUPFAM" id="SSF55021">
    <property type="entry name" value="ACT-like"/>
    <property type="match status" value="2"/>
</dbReference>
<dbReference type="PANTHER" id="PTHR34875:SF5">
    <property type="entry name" value="GLYCINE CLEAVAGE SYSTEM TRANSCRIPTIONAL REPRESSOR"/>
    <property type="match status" value="1"/>
</dbReference>
<accession>A0A1Y0I840</accession>
<dbReference type="InterPro" id="IPR050990">
    <property type="entry name" value="UPF0237/GcvR_regulator"/>
</dbReference>
<name>A0A1Y0I840_9GAMM</name>
<evidence type="ECO:0000313" key="3">
    <source>
        <dbReference type="EMBL" id="ARU56621.1"/>
    </source>
</evidence>
<dbReference type="RefSeq" id="WP_087464472.1">
    <property type="nucleotide sequence ID" value="NZ_CP021425.1"/>
</dbReference>
<comment type="subcellular location">
    <subcellularLocation>
        <location evidence="1">Cytoplasm</location>
    </subcellularLocation>
</comment>
<reference evidence="3 4" key="1">
    <citation type="submission" date="2017-05" db="EMBL/GenBank/DDBJ databases">
        <title>Genomic insights into alkan degradation activity of Oleiphilus messinensis.</title>
        <authorList>
            <person name="Kozyavkin S.A."/>
            <person name="Slesarev A.I."/>
            <person name="Golyshin P.N."/>
            <person name="Korzhenkov A."/>
            <person name="Golyshina O.N."/>
            <person name="Toshchakov S.V."/>
        </authorList>
    </citation>
    <scope>NUCLEOTIDE SEQUENCE [LARGE SCALE GENOMIC DNA]</scope>
    <source>
        <strain evidence="3 4">ME102</strain>
    </source>
</reference>
<sequence>MNTTSPRENYLVISAIGTDRPGIVNELAKVSSENNCNIVDSRMTVLGGEFAIVMMVSGNWDSIAKMENAVASTAEKLGLQVHIKQTQPRSTKQSIAYSVQVVSLDHPGIVHEIAGFFTRQQINIEDLQTGTYCAPHTGTQMFNLDMRVNIPTDTHLPSLREEFMMFCDDRNLDAMIEPARSV</sequence>
<dbReference type="Pfam" id="PF13740">
    <property type="entry name" value="ACT_6"/>
    <property type="match status" value="1"/>
</dbReference>
<evidence type="ECO:0000256" key="1">
    <source>
        <dbReference type="PIRNR" id="PIRNR028103"/>
    </source>
</evidence>
<keyword evidence="1" id="KW-0804">Transcription</keyword>
<feature type="domain" description="ACT" evidence="2">
    <location>
        <begin position="98"/>
        <end position="182"/>
    </location>
</feature>
<evidence type="ECO:0000313" key="4">
    <source>
        <dbReference type="Proteomes" id="UP000196027"/>
    </source>
</evidence>
<dbReference type="CDD" id="cd04869">
    <property type="entry name" value="ACT_GcvR_2"/>
    <property type="match status" value="1"/>
</dbReference>
<dbReference type="GO" id="GO:0005737">
    <property type="term" value="C:cytoplasm"/>
    <property type="evidence" value="ECO:0007669"/>
    <property type="project" value="UniProtKB-SubCell"/>
</dbReference>
<dbReference type="InterPro" id="IPR045865">
    <property type="entry name" value="ACT-like_dom_sf"/>
</dbReference>
<organism evidence="3 4">
    <name type="scientific">Oleiphilus messinensis</name>
    <dbReference type="NCBI Taxonomy" id="141451"/>
    <lineage>
        <taxon>Bacteria</taxon>
        <taxon>Pseudomonadati</taxon>
        <taxon>Pseudomonadota</taxon>
        <taxon>Gammaproteobacteria</taxon>
        <taxon>Oceanospirillales</taxon>
        <taxon>Oleiphilaceae</taxon>
        <taxon>Oleiphilus</taxon>
    </lineage>
</organism>
<gene>
    <name evidence="3" type="primary">gcvR</name>
    <name evidence="3" type="ORF">OLMES_2570</name>
</gene>
<dbReference type="Proteomes" id="UP000196027">
    <property type="component" value="Chromosome"/>
</dbReference>
<dbReference type="OrthoDB" id="5814713at2"/>
<dbReference type="PANTHER" id="PTHR34875">
    <property type="entry name" value="UPF0237 PROTEIN MJ1558"/>
    <property type="match status" value="1"/>
</dbReference>
<keyword evidence="1" id="KW-0678">Repressor</keyword>
<dbReference type="Gene3D" id="3.30.70.260">
    <property type="match status" value="2"/>
</dbReference>
<dbReference type="KEGG" id="ome:OLMES_2570"/>
<dbReference type="InterPro" id="IPR002912">
    <property type="entry name" value="ACT_dom"/>
</dbReference>
<dbReference type="AlphaFoldDB" id="A0A1Y0I840"/>
<proteinExistence type="predicted"/>
<dbReference type="PIRSF" id="PIRSF028103">
    <property type="entry name" value="GcvR"/>
    <property type="match status" value="1"/>
</dbReference>
<dbReference type="EMBL" id="CP021425">
    <property type="protein sequence ID" value="ARU56621.1"/>
    <property type="molecule type" value="Genomic_DNA"/>
</dbReference>
<keyword evidence="4" id="KW-1185">Reference proteome</keyword>
<evidence type="ECO:0000259" key="2">
    <source>
        <dbReference type="PROSITE" id="PS51671"/>
    </source>
</evidence>
<protein>
    <recommendedName>
        <fullName evidence="1">Glycine cleavage system transcriptional repressor</fullName>
    </recommendedName>
</protein>
<dbReference type="InterPro" id="IPR016867">
    <property type="entry name" value="GcvR"/>
</dbReference>
<dbReference type="CDD" id="cd04893">
    <property type="entry name" value="ACT_GcvR_1"/>
    <property type="match status" value="1"/>
</dbReference>
<keyword evidence="1" id="KW-0963">Cytoplasm</keyword>